<dbReference type="CDD" id="cd07377">
    <property type="entry name" value="WHTH_GntR"/>
    <property type="match status" value="1"/>
</dbReference>
<dbReference type="GO" id="GO:0030170">
    <property type="term" value="F:pyridoxal phosphate binding"/>
    <property type="evidence" value="ECO:0007669"/>
    <property type="project" value="InterPro"/>
</dbReference>
<dbReference type="PRINTS" id="PR00035">
    <property type="entry name" value="HTHGNTR"/>
</dbReference>
<dbReference type="PANTHER" id="PTHR46577:SF1">
    <property type="entry name" value="HTH-TYPE TRANSCRIPTIONAL REGULATORY PROTEIN GABR"/>
    <property type="match status" value="1"/>
</dbReference>
<comment type="caution">
    <text evidence="7">The sequence shown here is derived from an EMBL/GenBank/DDBJ whole genome shotgun (WGS) entry which is preliminary data.</text>
</comment>
<dbReference type="PROSITE" id="PS50949">
    <property type="entry name" value="HTH_GNTR"/>
    <property type="match status" value="1"/>
</dbReference>
<organism evidence="7">
    <name type="scientific">mine drainage metagenome</name>
    <dbReference type="NCBI Taxonomy" id="410659"/>
    <lineage>
        <taxon>unclassified sequences</taxon>
        <taxon>metagenomes</taxon>
        <taxon>ecological metagenomes</taxon>
    </lineage>
</organism>
<keyword evidence="5" id="KW-0804">Transcription</keyword>
<name>A0A1J5QTM8_9ZZZZ</name>
<keyword evidence="4" id="KW-0238">DNA-binding</keyword>
<dbReference type="InterPro" id="IPR051446">
    <property type="entry name" value="HTH_trans_reg/aminotransferase"/>
</dbReference>
<dbReference type="SMART" id="SM00345">
    <property type="entry name" value="HTH_GNTR"/>
    <property type="match status" value="1"/>
</dbReference>
<keyword evidence="3" id="KW-0805">Transcription regulation</keyword>
<dbReference type="InterPro" id="IPR000524">
    <property type="entry name" value="Tscrpt_reg_HTH_GntR"/>
</dbReference>
<dbReference type="Pfam" id="PF00155">
    <property type="entry name" value="Aminotran_1_2"/>
    <property type="match status" value="1"/>
</dbReference>
<proteinExistence type="inferred from homology"/>
<keyword evidence="2" id="KW-0663">Pyridoxal phosphate</keyword>
<dbReference type="InterPro" id="IPR015421">
    <property type="entry name" value="PyrdxlP-dep_Trfase_major"/>
</dbReference>
<dbReference type="SUPFAM" id="SSF53383">
    <property type="entry name" value="PLP-dependent transferases"/>
    <property type="match status" value="1"/>
</dbReference>
<dbReference type="InterPro" id="IPR036388">
    <property type="entry name" value="WH-like_DNA-bd_sf"/>
</dbReference>
<evidence type="ECO:0000256" key="4">
    <source>
        <dbReference type="ARBA" id="ARBA00023125"/>
    </source>
</evidence>
<dbReference type="Pfam" id="PF00392">
    <property type="entry name" value="GntR"/>
    <property type="match status" value="1"/>
</dbReference>
<evidence type="ECO:0000259" key="6">
    <source>
        <dbReference type="PROSITE" id="PS50949"/>
    </source>
</evidence>
<feature type="domain" description="HTH gntR-type" evidence="6">
    <location>
        <begin position="20"/>
        <end position="88"/>
    </location>
</feature>
<dbReference type="CDD" id="cd00609">
    <property type="entry name" value="AAT_like"/>
    <property type="match status" value="1"/>
</dbReference>
<dbReference type="AlphaFoldDB" id="A0A1J5QTM8"/>
<sequence length="484" mass="50874">MPRTTLPPLLLPALARQGPEPLQRQLYHALRAAILQRRLPEGGRLPSSRALAAQLGISRNTVLAAYGQLQAEGYVDSRPASGLTVAALEAGVAAAGEGAALRGERRCSRRAAALVTDAEAETAAALPLSPRGIDAALFPAREWSRLLARRWRRPGPALLDGNDPAGFAPLRRAIAEHLGRSRGVRCAADQVVVVSGSQQALDLAVRLLLDPGDQAWIEDPGYGGLKAALRAAGAVPLPVPVDGQGFDPRAAERAQPGARVAFITPSHQFPTGATMPVERRLALIEWAARSGGWIVEDDYDSDFRYNGPPLAALQGLDPNGRTLYCGTFSKSMFAGLRLGWLVAPPDLLAPVLALRAAADGAPPLLGQAAMADFMAEGLLQAHLRRLRAAYGERRAALLAAATRHLAGLAEISAGEAGTHILAWLPEGRDDQALARAARAKGLGPVPLSRYRLRPGRPGLILGYAAHPPAVLEAAAAALASVLRA</sequence>
<dbReference type="GO" id="GO:0003677">
    <property type="term" value="F:DNA binding"/>
    <property type="evidence" value="ECO:0007669"/>
    <property type="project" value="UniProtKB-KW"/>
</dbReference>
<dbReference type="SUPFAM" id="SSF46785">
    <property type="entry name" value="Winged helix' DNA-binding domain"/>
    <property type="match status" value="1"/>
</dbReference>
<accession>A0A1J5QTM8</accession>
<dbReference type="InterPro" id="IPR036390">
    <property type="entry name" value="WH_DNA-bd_sf"/>
</dbReference>
<dbReference type="EMBL" id="MLJW01000447">
    <property type="protein sequence ID" value="OIQ86990.1"/>
    <property type="molecule type" value="Genomic_DNA"/>
</dbReference>
<comment type="similarity">
    <text evidence="1">In the C-terminal section; belongs to the class-I pyridoxal-phosphate-dependent aminotransferase family.</text>
</comment>
<reference evidence="7" key="1">
    <citation type="submission" date="2016-10" db="EMBL/GenBank/DDBJ databases">
        <title>Sequence of Gallionella enrichment culture.</title>
        <authorList>
            <person name="Poehlein A."/>
            <person name="Muehling M."/>
            <person name="Daniel R."/>
        </authorList>
    </citation>
    <scope>NUCLEOTIDE SEQUENCE</scope>
</reference>
<dbReference type="InterPro" id="IPR004839">
    <property type="entry name" value="Aminotransferase_I/II_large"/>
</dbReference>
<dbReference type="Gene3D" id="1.10.10.10">
    <property type="entry name" value="Winged helix-like DNA-binding domain superfamily/Winged helix DNA-binding domain"/>
    <property type="match status" value="1"/>
</dbReference>
<dbReference type="GO" id="GO:0003700">
    <property type="term" value="F:DNA-binding transcription factor activity"/>
    <property type="evidence" value="ECO:0007669"/>
    <property type="project" value="InterPro"/>
</dbReference>
<dbReference type="InterPro" id="IPR015424">
    <property type="entry name" value="PyrdxlP-dep_Trfase"/>
</dbReference>
<evidence type="ECO:0000256" key="2">
    <source>
        <dbReference type="ARBA" id="ARBA00022898"/>
    </source>
</evidence>
<evidence type="ECO:0000313" key="7">
    <source>
        <dbReference type="EMBL" id="OIQ86990.1"/>
    </source>
</evidence>
<protein>
    <submittedName>
        <fullName evidence="7">HTH-type transcriptional regulatory protein GabR</fullName>
    </submittedName>
</protein>
<gene>
    <name evidence="7" type="primary">gabR_4</name>
    <name evidence="7" type="ORF">GALL_311480</name>
</gene>
<evidence type="ECO:0000256" key="5">
    <source>
        <dbReference type="ARBA" id="ARBA00023163"/>
    </source>
</evidence>
<evidence type="ECO:0000256" key="1">
    <source>
        <dbReference type="ARBA" id="ARBA00005384"/>
    </source>
</evidence>
<dbReference type="PANTHER" id="PTHR46577">
    <property type="entry name" value="HTH-TYPE TRANSCRIPTIONAL REGULATORY PROTEIN GABR"/>
    <property type="match status" value="1"/>
</dbReference>
<evidence type="ECO:0000256" key="3">
    <source>
        <dbReference type="ARBA" id="ARBA00023015"/>
    </source>
</evidence>
<dbReference type="Gene3D" id="3.40.640.10">
    <property type="entry name" value="Type I PLP-dependent aspartate aminotransferase-like (Major domain)"/>
    <property type="match status" value="1"/>
</dbReference>